<dbReference type="Gene3D" id="2.130.10.10">
    <property type="entry name" value="YVTN repeat-like/Quinoprotein amine dehydrogenase"/>
    <property type="match status" value="1"/>
</dbReference>
<keyword evidence="2" id="KW-1185">Reference proteome</keyword>
<dbReference type="EnsemblPlants" id="QL11p050316:mrna">
    <property type="protein sequence ID" value="QL11p050316:mrna"/>
    <property type="gene ID" value="QL11p050316"/>
</dbReference>
<proteinExistence type="predicted"/>
<reference evidence="1" key="2">
    <citation type="submission" date="2021-01" db="UniProtKB">
        <authorList>
            <consortium name="EnsemblPlants"/>
        </authorList>
    </citation>
    <scope>IDENTIFICATION</scope>
</reference>
<dbReference type="AlphaFoldDB" id="A0A7N2RDX8"/>
<accession>A0A7N2RDX8</accession>
<reference evidence="1 2" key="1">
    <citation type="journal article" date="2016" name="G3 (Bethesda)">
        <title>First Draft Assembly and Annotation of the Genome of a California Endemic Oak Quercus lobata Nee (Fagaceae).</title>
        <authorList>
            <person name="Sork V.L."/>
            <person name="Fitz-Gibbon S.T."/>
            <person name="Puiu D."/>
            <person name="Crepeau M."/>
            <person name="Gugger P.F."/>
            <person name="Sherman R."/>
            <person name="Stevens K."/>
            <person name="Langley C.H."/>
            <person name="Pellegrini M."/>
            <person name="Salzberg S.L."/>
        </authorList>
    </citation>
    <scope>NUCLEOTIDE SEQUENCE [LARGE SCALE GENOMIC DNA]</scope>
    <source>
        <strain evidence="1 2">cv. SW786</strain>
    </source>
</reference>
<sequence>MLLEYHPSSMRNGRVVVFPPQEVIEIVQWSTCLRLGYARVCVEVGFDDELSDSLVVELPDGKILEVGIEYPWKPENVCIAKRLVTYPNSVLLNLPRLGFPRIRVRFTGPPSSLKISVAGGGGISVSPNRFGPLQVENGNDEGGLQEQVSVLRKDDLSALQDRANISESVGGTVNDVVPVPLDTGIKDPNVASVVSPNLRQGNRRVTRAQVAAGKKAEGCEEGAPDQLTLLEFLDAAIEKGAKLKPIKNCESQGKGQELWQAISGLQWRTRDRPWVVLGDFNVVKDWSHAAIFLSLLPVQNASPDSFNFFNFLTANDHFLEITRFGGISVRLEVAKAQHDSVQLSLLNNPGCSELCKLDKVQRKLLICTNLLVVQRKLFSGRNHGEFLSTATRDFFYFYFFGSISDLVQIMQKTHPEQLRIELQQEVTDREIQDTLFFMDGDKAHSPDGYTAHFFKKSWHIVKGDVLADIHSFFSSSKLLGKGGIIVTWDTKTWKRIGSKTVVRDTILAFIVSPDGKLLAWALASVSLDSSARVTLIEENKKTGTRLS</sequence>
<evidence type="ECO:0000313" key="1">
    <source>
        <dbReference type="EnsemblPlants" id="QL11p050316:mrna"/>
    </source>
</evidence>
<evidence type="ECO:0000313" key="2">
    <source>
        <dbReference type="Proteomes" id="UP000594261"/>
    </source>
</evidence>
<protein>
    <submittedName>
        <fullName evidence="1">Uncharacterized protein</fullName>
    </submittedName>
</protein>
<dbReference type="InParanoid" id="A0A7N2RDX8"/>
<dbReference type="Gramene" id="QL11p050316:mrna">
    <property type="protein sequence ID" value="QL11p050316:mrna"/>
    <property type="gene ID" value="QL11p050316"/>
</dbReference>
<name>A0A7N2RDX8_QUELO</name>
<organism evidence="1 2">
    <name type="scientific">Quercus lobata</name>
    <name type="common">Valley oak</name>
    <dbReference type="NCBI Taxonomy" id="97700"/>
    <lineage>
        <taxon>Eukaryota</taxon>
        <taxon>Viridiplantae</taxon>
        <taxon>Streptophyta</taxon>
        <taxon>Embryophyta</taxon>
        <taxon>Tracheophyta</taxon>
        <taxon>Spermatophyta</taxon>
        <taxon>Magnoliopsida</taxon>
        <taxon>eudicotyledons</taxon>
        <taxon>Gunneridae</taxon>
        <taxon>Pentapetalae</taxon>
        <taxon>rosids</taxon>
        <taxon>fabids</taxon>
        <taxon>Fagales</taxon>
        <taxon>Fagaceae</taxon>
        <taxon>Quercus</taxon>
    </lineage>
</organism>
<dbReference type="Proteomes" id="UP000594261">
    <property type="component" value="Chromosome 11"/>
</dbReference>
<dbReference type="EMBL" id="LRBV02000011">
    <property type="status" value="NOT_ANNOTATED_CDS"/>
    <property type="molecule type" value="Genomic_DNA"/>
</dbReference>
<dbReference type="InterPro" id="IPR015943">
    <property type="entry name" value="WD40/YVTN_repeat-like_dom_sf"/>
</dbReference>